<dbReference type="Pfam" id="PF12833">
    <property type="entry name" value="HTH_18"/>
    <property type="match status" value="1"/>
</dbReference>
<dbReference type="EMBL" id="JACXAF010000024">
    <property type="protein sequence ID" value="MBD1390910.1"/>
    <property type="molecule type" value="Genomic_DNA"/>
</dbReference>
<dbReference type="Gene3D" id="2.60.120.10">
    <property type="entry name" value="Jelly Rolls"/>
    <property type="match status" value="1"/>
</dbReference>
<sequence length="284" mass="32905">MRPILEHIPHSREQSFYAGRYKGEGFTFPWHYHPEWELTYIISGTGTAYTGNAIRHFGDGELALMGPHLPHCWKSNVNDGEQVSSVFIQWSADLLGDNWMEKSEFSAIRKLLMNCESGLLFSGYKVPFIGERMRELVRAKPFERLLAFMALLQDLTTLDAKPISHGGIQYQDNNASKRIENILNYVAANYEQKIDAQQMADLTNMTPVSFSKYFKRVFKKTFTSYLNEYRVTQACGLLIRTDEPVEEIGYRCGYQNMAFFHRQFKTIMKQTPLKYRQQFQAAQG</sequence>
<gene>
    <name evidence="5" type="ORF">IC617_15880</name>
</gene>
<dbReference type="RefSeq" id="WP_191145972.1">
    <property type="nucleotide sequence ID" value="NZ_JACXAF010000024.1"/>
</dbReference>
<dbReference type="InterPro" id="IPR018062">
    <property type="entry name" value="HTH_AraC-typ_CS"/>
</dbReference>
<accession>A0A8J6R3Y2</accession>
<dbReference type="Gene3D" id="1.10.10.60">
    <property type="entry name" value="Homeodomain-like"/>
    <property type="match status" value="2"/>
</dbReference>
<dbReference type="PROSITE" id="PS01124">
    <property type="entry name" value="HTH_ARAC_FAMILY_2"/>
    <property type="match status" value="1"/>
</dbReference>
<dbReference type="Pfam" id="PF07883">
    <property type="entry name" value="Cupin_2"/>
    <property type="match status" value="1"/>
</dbReference>
<dbReference type="InterPro" id="IPR009057">
    <property type="entry name" value="Homeodomain-like_sf"/>
</dbReference>
<keyword evidence="3" id="KW-0804">Transcription</keyword>
<name>A0A8J6R3Y2_9GAMM</name>
<dbReference type="Proteomes" id="UP000638014">
    <property type="component" value="Unassembled WGS sequence"/>
</dbReference>
<evidence type="ECO:0000256" key="3">
    <source>
        <dbReference type="ARBA" id="ARBA00023163"/>
    </source>
</evidence>
<reference evidence="5" key="1">
    <citation type="submission" date="2020-09" db="EMBL/GenBank/DDBJ databases">
        <title>A novel bacterium of genus Neiella, isolated from South China Sea.</title>
        <authorList>
            <person name="Huang H."/>
            <person name="Mo K."/>
            <person name="Hu Y."/>
        </authorList>
    </citation>
    <scope>NUCLEOTIDE SEQUENCE</scope>
    <source>
        <strain evidence="5">HB171785</strain>
    </source>
</reference>
<evidence type="ECO:0000259" key="4">
    <source>
        <dbReference type="PROSITE" id="PS01124"/>
    </source>
</evidence>
<feature type="domain" description="HTH araC/xylS-type" evidence="4">
    <location>
        <begin position="180"/>
        <end position="278"/>
    </location>
</feature>
<comment type="caution">
    <text evidence="5">The sequence shown here is derived from an EMBL/GenBank/DDBJ whole genome shotgun (WGS) entry which is preliminary data.</text>
</comment>
<evidence type="ECO:0000313" key="6">
    <source>
        <dbReference type="Proteomes" id="UP000638014"/>
    </source>
</evidence>
<dbReference type="GO" id="GO:0043565">
    <property type="term" value="F:sequence-specific DNA binding"/>
    <property type="evidence" value="ECO:0007669"/>
    <property type="project" value="InterPro"/>
</dbReference>
<dbReference type="PANTHER" id="PTHR43280:SF27">
    <property type="entry name" value="TRANSCRIPTIONAL REGULATOR MTLR"/>
    <property type="match status" value="1"/>
</dbReference>
<dbReference type="SUPFAM" id="SSF51182">
    <property type="entry name" value="RmlC-like cupins"/>
    <property type="match status" value="1"/>
</dbReference>
<keyword evidence="6" id="KW-1185">Reference proteome</keyword>
<dbReference type="InterPro" id="IPR014710">
    <property type="entry name" value="RmlC-like_jellyroll"/>
</dbReference>
<protein>
    <submittedName>
        <fullName evidence="5">Helix-turn-helix transcriptional regulator</fullName>
    </submittedName>
</protein>
<keyword evidence="1" id="KW-0805">Transcription regulation</keyword>
<keyword evidence="2" id="KW-0238">DNA-binding</keyword>
<dbReference type="InterPro" id="IPR018060">
    <property type="entry name" value="HTH_AraC"/>
</dbReference>
<dbReference type="PROSITE" id="PS00041">
    <property type="entry name" value="HTH_ARAC_FAMILY_1"/>
    <property type="match status" value="1"/>
</dbReference>
<dbReference type="AlphaFoldDB" id="A0A8J6R3Y2"/>
<organism evidence="5 6">
    <name type="scientific">Neiella litorisoli</name>
    <dbReference type="NCBI Taxonomy" id="2771431"/>
    <lineage>
        <taxon>Bacteria</taxon>
        <taxon>Pseudomonadati</taxon>
        <taxon>Pseudomonadota</taxon>
        <taxon>Gammaproteobacteria</taxon>
        <taxon>Alteromonadales</taxon>
        <taxon>Echinimonadaceae</taxon>
        <taxon>Neiella</taxon>
    </lineage>
</organism>
<dbReference type="GO" id="GO:0003700">
    <property type="term" value="F:DNA-binding transcription factor activity"/>
    <property type="evidence" value="ECO:0007669"/>
    <property type="project" value="InterPro"/>
</dbReference>
<dbReference type="InterPro" id="IPR011051">
    <property type="entry name" value="RmlC_Cupin_sf"/>
</dbReference>
<dbReference type="SMART" id="SM00342">
    <property type="entry name" value="HTH_ARAC"/>
    <property type="match status" value="1"/>
</dbReference>
<proteinExistence type="predicted"/>
<dbReference type="SUPFAM" id="SSF46689">
    <property type="entry name" value="Homeodomain-like"/>
    <property type="match status" value="2"/>
</dbReference>
<evidence type="ECO:0000256" key="2">
    <source>
        <dbReference type="ARBA" id="ARBA00023125"/>
    </source>
</evidence>
<evidence type="ECO:0000256" key="1">
    <source>
        <dbReference type="ARBA" id="ARBA00023015"/>
    </source>
</evidence>
<dbReference type="InterPro" id="IPR013096">
    <property type="entry name" value="Cupin_2"/>
</dbReference>
<evidence type="ECO:0000313" key="5">
    <source>
        <dbReference type="EMBL" id="MBD1390910.1"/>
    </source>
</evidence>
<dbReference type="PANTHER" id="PTHR43280">
    <property type="entry name" value="ARAC-FAMILY TRANSCRIPTIONAL REGULATOR"/>
    <property type="match status" value="1"/>
</dbReference>